<dbReference type="RefSeq" id="WP_377904487.1">
    <property type="nucleotide sequence ID" value="NZ_JBHRZS010000006.1"/>
</dbReference>
<keyword evidence="1" id="KW-0472">Membrane</keyword>
<keyword evidence="3" id="KW-1185">Reference proteome</keyword>
<keyword evidence="1" id="KW-1133">Transmembrane helix</keyword>
<evidence type="ECO:0000313" key="3">
    <source>
        <dbReference type="Proteomes" id="UP001595805"/>
    </source>
</evidence>
<feature type="transmembrane region" description="Helical" evidence="1">
    <location>
        <begin position="21"/>
        <end position="42"/>
    </location>
</feature>
<keyword evidence="1" id="KW-0812">Transmembrane</keyword>
<dbReference type="EMBL" id="JBHRZS010000006">
    <property type="protein sequence ID" value="MFC3879761.1"/>
    <property type="molecule type" value="Genomic_DNA"/>
</dbReference>
<gene>
    <name evidence="2" type="ORF">ACFOSV_06220</name>
</gene>
<protein>
    <submittedName>
        <fullName evidence="2">DUF6090 family protein</fullName>
    </submittedName>
</protein>
<dbReference type="Pfam" id="PF19578">
    <property type="entry name" value="DUF6090"/>
    <property type="match status" value="1"/>
</dbReference>
<organism evidence="2 3">
    <name type="scientific">Algoriphagus namhaensis</name>
    <dbReference type="NCBI Taxonomy" id="915353"/>
    <lineage>
        <taxon>Bacteria</taxon>
        <taxon>Pseudomonadati</taxon>
        <taxon>Bacteroidota</taxon>
        <taxon>Cytophagia</taxon>
        <taxon>Cytophagales</taxon>
        <taxon>Cyclobacteriaceae</taxon>
        <taxon>Algoriphagus</taxon>
    </lineage>
</organism>
<reference evidence="3" key="1">
    <citation type="journal article" date="2019" name="Int. J. Syst. Evol. Microbiol.">
        <title>The Global Catalogue of Microorganisms (GCM) 10K type strain sequencing project: providing services to taxonomists for standard genome sequencing and annotation.</title>
        <authorList>
            <consortium name="The Broad Institute Genomics Platform"/>
            <consortium name="The Broad Institute Genome Sequencing Center for Infectious Disease"/>
            <person name="Wu L."/>
            <person name="Ma J."/>
        </authorList>
    </citation>
    <scope>NUCLEOTIDE SEQUENCE [LARGE SCALE GENOMIC DNA]</scope>
    <source>
        <strain evidence="3">CCUG 60523</strain>
    </source>
</reference>
<comment type="caution">
    <text evidence="2">The sequence shown here is derived from an EMBL/GenBank/DDBJ whole genome shotgun (WGS) entry which is preliminary data.</text>
</comment>
<accession>A0ABV8AP17</accession>
<name>A0ABV8AP17_9BACT</name>
<dbReference type="InterPro" id="IPR045749">
    <property type="entry name" value="DUF6090"/>
</dbReference>
<dbReference type="Proteomes" id="UP001595805">
    <property type="component" value="Unassembled WGS sequence"/>
</dbReference>
<evidence type="ECO:0000313" key="2">
    <source>
        <dbReference type="EMBL" id="MFC3879761.1"/>
    </source>
</evidence>
<evidence type="ECO:0000256" key="1">
    <source>
        <dbReference type="SAM" id="Phobius"/>
    </source>
</evidence>
<sequence length="262" mass="29859">MISFFRKIRQKLLTQNRITRYLVYALGEILLVVIGILIALGINNANETRKANRLVENILLDLHGAIRSDTTSFTGQIETLQIALASTELLKKVISGEVDYSSEMDTAFSKIDLIFSSQSDYTIFERLKTTGIELVSEDSLKDEIIHYYGDSKNFVKYSEEVEALANQVFPKYFTAYSFGVSATPADIEELRNANEFKILLDYARDASTILISRTIHRKQLGEAILVRLERYLGTALDKRSDPYLRTMPYDTVLDKSSNRPRF</sequence>
<proteinExistence type="predicted"/>